<keyword evidence="3" id="KW-1185">Reference proteome</keyword>
<evidence type="ECO:0000313" key="3">
    <source>
        <dbReference type="Proteomes" id="UP001175353"/>
    </source>
</evidence>
<organism evidence="2 3">
    <name type="scientific">Friedmanniomyces endolithicus</name>
    <dbReference type="NCBI Taxonomy" id="329885"/>
    <lineage>
        <taxon>Eukaryota</taxon>
        <taxon>Fungi</taxon>
        <taxon>Dikarya</taxon>
        <taxon>Ascomycota</taxon>
        <taxon>Pezizomycotina</taxon>
        <taxon>Dothideomycetes</taxon>
        <taxon>Dothideomycetidae</taxon>
        <taxon>Mycosphaerellales</taxon>
        <taxon>Teratosphaeriaceae</taxon>
        <taxon>Friedmanniomyces</taxon>
    </lineage>
</organism>
<reference evidence="2" key="1">
    <citation type="submission" date="2023-06" db="EMBL/GenBank/DDBJ databases">
        <title>Black Yeasts Isolated from many extreme environments.</title>
        <authorList>
            <person name="Coleine C."/>
            <person name="Stajich J.E."/>
            <person name="Selbmann L."/>
        </authorList>
    </citation>
    <scope>NUCLEOTIDE SEQUENCE</scope>
    <source>
        <strain evidence="2">CCFEE 5200</strain>
    </source>
</reference>
<dbReference type="EMBL" id="JAUJLE010000056">
    <property type="protein sequence ID" value="KAK0994334.1"/>
    <property type="molecule type" value="Genomic_DNA"/>
</dbReference>
<dbReference type="AlphaFoldDB" id="A0AAN6QVZ8"/>
<proteinExistence type="predicted"/>
<sequence length="340" mass="38326">MPYTHTHLGSNPPKVINCFPKGKWRRAALLRMMVHPEYGLSPLSFPYWLLESIASLRWKWPLNRIRSQRSRDAPSADLELFIALNKSSPWLGWAFYLVNFPLETFTQDYVQAWHDTLETRGKVVMINVLIGRNTLCVPILFDPNNPDIGSDQETFTMLRMWYCLMQLRRGFSELILPRRLVRIDQVEILGSIPGTTTLGKRLKTFELGRTGATHVANFEDPSRIHAGQRTQTADMLDKPAVEGLEFVRAWDVGAVSMISLTPLLFSLVFVALWIRVCVGHFGVDVQVATTTAFTVAVFVVTAGALVIALFAFLDSHMGSLDVDMGVRSETDKREEVVDGA</sequence>
<gene>
    <name evidence="2" type="ORF">LTR91_007707</name>
</gene>
<keyword evidence="1" id="KW-0472">Membrane</keyword>
<feature type="transmembrane region" description="Helical" evidence="1">
    <location>
        <begin position="290"/>
        <end position="313"/>
    </location>
</feature>
<protein>
    <recommendedName>
        <fullName evidence="4">Transmembrane protein</fullName>
    </recommendedName>
</protein>
<keyword evidence="1" id="KW-1133">Transmembrane helix</keyword>
<dbReference type="Proteomes" id="UP001175353">
    <property type="component" value="Unassembled WGS sequence"/>
</dbReference>
<accession>A0AAN6QVZ8</accession>
<evidence type="ECO:0000313" key="2">
    <source>
        <dbReference type="EMBL" id="KAK0994334.1"/>
    </source>
</evidence>
<keyword evidence="1" id="KW-0812">Transmembrane</keyword>
<evidence type="ECO:0008006" key="4">
    <source>
        <dbReference type="Google" id="ProtNLM"/>
    </source>
</evidence>
<feature type="transmembrane region" description="Helical" evidence="1">
    <location>
        <begin position="254"/>
        <end position="278"/>
    </location>
</feature>
<name>A0AAN6QVZ8_9PEZI</name>
<evidence type="ECO:0000256" key="1">
    <source>
        <dbReference type="SAM" id="Phobius"/>
    </source>
</evidence>
<comment type="caution">
    <text evidence="2">The sequence shown here is derived from an EMBL/GenBank/DDBJ whole genome shotgun (WGS) entry which is preliminary data.</text>
</comment>